<gene>
    <name evidence="1" type="ORF">DXU93_05775</name>
</gene>
<reference evidence="1 2" key="1">
    <citation type="submission" date="2018-08" db="EMBL/GenBank/DDBJ databases">
        <title>The draft genome squence of Brumimicrobium sp. N62.</title>
        <authorList>
            <person name="Du Z.-J."/>
            <person name="Luo H.-R."/>
        </authorList>
    </citation>
    <scope>NUCLEOTIDE SEQUENCE [LARGE SCALE GENOMIC DNA]</scope>
    <source>
        <strain evidence="1 2">N62</strain>
    </source>
</reference>
<evidence type="ECO:0000313" key="2">
    <source>
        <dbReference type="Proteomes" id="UP000257127"/>
    </source>
</evidence>
<protein>
    <submittedName>
        <fullName evidence="1">Uncharacterized protein</fullName>
    </submittedName>
</protein>
<accession>A0A3E1F0J9</accession>
<dbReference type="RefSeq" id="WP_116880310.1">
    <property type="nucleotide sequence ID" value="NZ_QURB01000002.1"/>
</dbReference>
<sequence length="161" mass="18836">MGSNVIKYQIKYHIGIIFLSFLCINNAIAQDIKPDDSFLCVVYFADGFDNDTLQLKIGDKTIFNEIIVKSNMYYGLTGVEVWITDNYELLLIKNKVGDEKNLVERNSEFKEFLSQNSLVITIEDNMGEYSHYTDINEINYIVIYRKWCNIFFSEFLEQPSF</sequence>
<name>A0A3E1F0J9_9FLAO</name>
<comment type="caution">
    <text evidence="1">The sequence shown here is derived from an EMBL/GenBank/DDBJ whole genome shotgun (WGS) entry which is preliminary data.</text>
</comment>
<dbReference type="AlphaFoldDB" id="A0A3E1F0J9"/>
<proteinExistence type="predicted"/>
<evidence type="ECO:0000313" key="1">
    <source>
        <dbReference type="EMBL" id="RFC55330.1"/>
    </source>
</evidence>
<keyword evidence="2" id="KW-1185">Reference proteome</keyword>
<dbReference type="Proteomes" id="UP000257127">
    <property type="component" value="Unassembled WGS sequence"/>
</dbReference>
<dbReference type="EMBL" id="QURB01000002">
    <property type="protein sequence ID" value="RFC55330.1"/>
    <property type="molecule type" value="Genomic_DNA"/>
</dbReference>
<organism evidence="1 2">
    <name type="scientific">Brumimicrobium aurantiacum</name>
    <dbReference type="NCBI Taxonomy" id="1737063"/>
    <lineage>
        <taxon>Bacteria</taxon>
        <taxon>Pseudomonadati</taxon>
        <taxon>Bacteroidota</taxon>
        <taxon>Flavobacteriia</taxon>
        <taxon>Flavobacteriales</taxon>
        <taxon>Crocinitomicaceae</taxon>
        <taxon>Brumimicrobium</taxon>
    </lineage>
</organism>